<evidence type="ECO:0000256" key="3">
    <source>
        <dbReference type="ARBA" id="ARBA00023211"/>
    </source>
</evidence>
<accession>A0A6J6EUP7</accession>
<protein>
    <recommendedName>
        <fullName evidence="8">D-lyxose ketol-isomerase</fullName>
        <ecNumber evidence="8">5.3.1.15</ecNumber>
    </recommendedName>
</protein>
<comment type="similarity">
    <text evidence="7">Belongs to the D-lyxose ketol-isomerase family.</text>
</comment>
<dbReference type="GO" id="GO:0016853">
    <property type="term" value="F:isomerase activity"/>
    <property type="evidence" value="ECO:0007669"/>
    <property type="project" value="UniProtKB-KW"/>
</dbReference>
<dbReference type="EMBL" id="CAEZTU010000042">
    <property type="protein sequence ID" value="CAB4580221.1"/>
    <property type="molecule type" value="Genomic_DNA"/>
</dbReference>
<sequence>MLQKKVIEERQEWTFTQMKNAGIILTREEKDKIEVSDFGLSNLDEIGIQLLVYVNTERVCAKEIVLLPNQVCPEHKHVSVKGNLGKEETFRCRKGTVYLNVEGEKSSNPKANPFEKEKNIYTVWHEIVLNPGDQHTIFPDTLHWFQAGPEGAIVTEFSTRSTDEYDIFTDKRIKRITEVID</sequence>
<comment type="catalytic activity">
    <reaction evidence="6">
        <text>D-lyxose = D-xylulose</text>
        <dbReference type="Rhea" id="RHEA:14201"/>
        <dbReference type="ChEBI" id="CHEBI:16789"/>
        <dbReference type="ChEBI" id="CHEBI:17140"/>
        <dbReference type="EC" id="5.3.1.15"/>
    </reaction>
</comment>
<evidence type="ECO:0000256" key="6">
    <source>
        <dbReference type="ARBA" id="ARBA00044907"/>
    </source>
</evidence>
<name>A0A6J6EUP7_9ZZZZ</name>
<evidence type="ECO:0000256" key="4">
    <source>
        <dbReference type="ARBA" id="ARBA00023235"/>
    </source>
</evidence>
<dbReference type="EC" id="5.3.1.15" evidence="8"/>
<evidence type="ECO:0000256" key="7">
    <source>
        <dbReference type="ARBA" id="ARBA00044951"/>
    </source>
</evidence>
<comment type="cofactor">
    <cofactor evidence="1">
        <name>Mn(2+)</name>
        <dbReference type="ChEBI" id="CHEBI:29035"/>
    </cofactor>
</comment>
<dbReference type="AlphaFoldDB" id="A0A6J6EUP7"/>
<keyword evidence="3" id="KW-0464">Manganese</keyword>
<evidence type="ECO:0000256" key="1">
    <source>
        <dbReference type="ARBA" id="ARBA00001936"/>
    </source>
</evidence>
<dbReference type="CDD" id="cd20308">
    <property type="entry name" value="cupin_YdaE"/>
    <property type="match status" value="1"/>
</dbReference>
<proteinExistence type="inferred from homology"/>
<dbReference type="InterPro" id="IPR011051">
    <property type="entry name" value="RmlC_Cupin_sf"/>
</dbReference>
<organism evidence="9">
    <name type="scientific">freshwater metagenome</name>
    <dbReference type="NCBI Taxonomy" id="449393"/>
    <lineage>
        <taxon>unclassified sequences</taxon>
        <taxon>metagenomes</taxon>
        <taxon>ecological metagenomes</taxon>
    </lineage>
</organism>
<dbReference type="Gene3D" id="2.60.120.10">
    <property type="entry name" value="Jelly Rolls"/>
    <property type="match status" value="1"/>
</dbReference>
<dbReference type="SUPFAM" id="SSF51182">
    <property type="entry name" value="RmlC-like cupins"/>
    <property type="match status" value="1"/>
</dbReference>
<evidence type="ECO:0000256" key="2">
    <source>
        <dbReference type="ARBA" id="ARBA00022723"/>
    </source>
</evidence>
<dbReference type="Pfam" id="PF07385">
    <property type="entry name" value="Lyx_isomer"/>
    <property type="match status" value="1"/>
</dbReference>
<evidence type="ECO:0000256" key="5">
    <source>
        <dbReference type="ARBA" id="ARBA00023277"/>
    </source>
</evidence>
<keyword evidence="4" id="KW-0413">Isomerase</keyword>
<gene>
    <name evidence="9" type="ORF">UFOPK1740_00874</name>
</gene>
<dbReference type="InterPro" id="IPR014710">
    <property type="entry name" value="RmlC-like_jellyroll"/>
</dbReference>
<dbReference type="InterPro" id="IPR010864">
    <property type="entry name" value="D-lyxose_isomer"/>
</dbReference>
<reference evidence="9" key="1">
    <citation type="submission" date="2020-05" db="EMBL/GenBank/DDBJ databases">
        <authorList>
            <person name="Chiriac C."/>
            <person name="Salcher M."/>
            <person name="Ghai R."/>
            <person name="Kavagutti S V."/>
        </authorList>
    </citation>
    <scope>NUCLEOTIDE SEQUENCE</scope>
</reference>
<keyword evidence="5" id="KW-0119">Carbohydrate metabolism</keyword>
<dbReference type="GO" id="GO:0046872">
    <property type="term" value="F:metal ion binding"/>
    <property type="evidence" value="ECO:0007669"/>
    <property type="project" value="UniProtKB-KW"/>
</dbReference>
<evidence type="ECO:0000256" key="8">
    <source>
        <dbReference type="ARBA" id="ARBA00044972"/>
    </source>
</evidence>
<evidence type="ECO:0000313" key="9">
    <source>
        <dbReference type="EMBL" id="CAB4580221.1"/>
    </source>
</evidence>
<keyword evidence="2" id="KW-0479">Metal-binding</keyword>